<proteinExistence type="predicted"/>
<dbReference type="PANTHER" id="PTHR42023">
    <property type="entry name" value="BHLH DOMAIN-CONTAINING PROTEIN"/>
    <property type="match status" value="1"/>
</dbReference>
<evidence type="ECO:0000313" key="3">
    <source>
        <dbReference type="EMBL" id="KAF4630362.1"/>
    </source>
</evidence>
<sequence>MPTPPQTFTTTIQPSVLDRTRPKVGSVPRGGGMVTRKAVNSSTPVFISLKNSVDTKRGSGSGKSLPHTPAEVESRDLISSLQAQLDDLAHRRNNITKSIRQMTELMPTDSIVLTTEVRRKREEEKRKVEGLREEEADIRQQEHDIGLRLHRAWKRKDKEADYEPTGLWVRRVTG</sequence>
<dbReference type="EMBL" id="JAAMPI010000558">
    <property type="protein sequence ID" value="KAF4630362.1"/>
    <property type="molecule type" value="Genomic_DNA"/>
</dbReference>
<dbReference type="OrthoDB" id="4507572at2759"/>
<dbReference type="PANTHER" id="PTHR42023:SF1">
    <property type="entry name" value="BHLH DOMAIN-CONTAINING PROTEIN"/>
    <property type="match status" value="1"/>
</dbReference>
<keyword evidence="1" id="KW-0175">Coiled coil</keyword>
<feature type="coiled-coil region" evidence="1">
    <location>
        <begin position="78"/>
        <end position="141"/>
    </location>
</feature>
<evidence type="ECO:0000256" key="1">
    <source>
        <dbReference type="SAM" id="Coils"/>
    </source>
</evidence>
<feature type="compositionally biased region" description="Low complexity" evidence="2">
    <location>
        <begin position="1"/>
        <end position="14"/>
    </location>
</feature>
<name>A0A8H4RHW2_9HELO</name>
<organism evidence="3 4">
    <name type="scientific">Cudoniella acicularis</name>
    <dbReference type="NCBI Taxonomy" id="354080"/>
    <lineage>
        <taxon>Eukaryota</taxon>
        <taxon>Fungi</taxon>
        <taxon>Dikarya</taxon>
        <taxon>Ascomycota</taxon>
        <taxon>Pezizomycotina</taxon>
        <taxon>Leotiomycetes</taxon>
        <taxon>Helotiales</taxon>
        <taxon>Tricladiaceae</taxon>
        <taxon>Cudoniella</taxon>
    </lineage>
</organism>
<dbReference type="AlphaFoldDB" id="A0A8H4RHW2"/>
<feature type="region of interest" description="Disordered" evidence="2">
    <location>
        <begin position="1"/>
        <end position="72"/>
    </location>
</feature>
<gene>
    <name evidence="3" type="ORF">G7Y89_g7784</name>
</gene>
<reference evidence="3 4" key="1">
    <citation type="submission" date="2020-03" db="EMBL/GenBank/DDBJ databases">
        <title>Draft Genome Sequence of Cudoniella acicularis.</title>
        <authorList>
            <person name="Buettner E."/>
            <person name="Kellner H."/>
        </authorList>
    </citation>
    <scope>NUCLEOTIDE SEQUENCE [LARGE SCALE GENOMIC DNA]</scope>
    <source>
        <strain evidence="3 4">DSM 108380</strain>
    </source>
</reference>
<comment type="caution">
    <text evidence="3">The sequence shown here is derived from an EMBL/GenBank/DDBJ whole genome shotgun (WGS) entry which is preliminary data.</text>
</comment>
<keyword evidence="4" id="KW-1185">Reference proteome</keyword>
<feature type="compositionally biased region" description="Polar residues" evidence="2">
    <location>
        <begin position="38"/>
        <end position="52"/>
    </location>
</feature>
<accession>A0A8H4RHW2</accession>
<dbReference type="Proteomes" id="UP000566819">
    <property type="component" value="Unassembled WGS sequence"/>
</dbReference>
<evidence type="ECO:0000256" key="2">
    <source>
        <dbReference type="SAM" id="MobiDB-lite"/>
    </source>
</evidence>
<evidence type="ECO:0000313" key="4">
    <source>
        <dbReference type="Proteomes" id="UP000566819"/>
    </source>
</evidence>
<protein>
    <submittedName>
        <fullName evidence="3">Uncharacterized protein</fullName>
    </submittedName>
</protein>